<evidence type="ECO:0000313" key="1">
    <source>
        <dbReference type="EMBL" id="GBP79482.1"/>
    </source>
</evidence>
<gene>
    <name evidence="1" type="ORF">EVAR_59156_1</name>
</gene>
<organism evidence="1 2">
    <name type="scientific">Eumeta variegata</name>
    <name type="common">Bagworm moth</name>
    <name type="synonym">Eumeta japonica</name>
    <dbReference type="NCBI Taxonomy" id="151549"/>
    <lineage>
        <taxon>Eukaryota</taxon>
        <taxon>Metazoa</taxon>
        <taxon>Ecdysozoa</taxon>
        <taxon>Arthropoda</taxon>
        <taxon>Hexapoda</taxon>
        <taxon>Insecta</taxon>
        <taxon>Pterygota</taxon>
        <taxon>Neoptera</taxon>
        <taxon>Endopterygota</taxon>
        <taxon>Lepidoptera</taxon>
        <taxon>Glossata</taxon>
        <taxon>Ditrysia</taxon>
        <taxon>Tineoidea</taxon>
        <taxon>Psychidae</taxon>
        <taxon>Oiketicinae</taxon>
        <taxon>Eumeta</taxon>
    </lineage>
</organism>
<protein>
    <submittedName>
        <fullName evidence="1">Uncharacterized protein</fullName>
    </submittedName>
</protein>
<reference evidence="1 2" key="1">
    <citation type="journal article" date="2019" name="Commun. Biol.">
        <title>The bagworm genome reveals a unique fibroin gene that provides high tensile strength.</title>
        <authorList>
            <person name="Kono N."/>
            <person name="Nakamura H."/>
            <person name="Ohtoshi R."/>
            <person name="Tomita M."/>
            <person name="Numata K."/>
            <person name="Arakawa K."/>
        </authorList>
    </citation>
    <scope>NUCLEOTIDE SEQUENCE [LARGE SCALE GENOMIC DNA]</scope>
</reference>
<evidence type="ECO:0000313" key="2">
    <source>
        <dbReference type="Proteomes" id="UP000299102"/>
    </source>
</evidence>
<dbReference type="AlphaFoldDB" id="A0A4C1YX19"/>
<dbReference type="EMBL" id="BGZK01001415">
    <property type="protein sequence ID" value="GBP79482.1"/>
    <property type="molecule type" value="Genomic_DNA"/>
</dbReference>
<keyword evidence="2" id="KW-1185">Reference proteome</keyword>
<accession>A0A4C1YX19</accession>
<dbReference type="Proteomes" id="UP000299102">
    <property type="component" value="Unassembled WGS sequence"/>
</dbReference>
<sequence length="144" mass="16177">MARKRSGGLEKVIKRQSRIQLYSSRLVLVARAPAPRVNLARFIARGPLLQRKMLYYREFLLFRPGKFYPEYSRRTFRCPISPFAEGPRTVNFGYAVKLSKLCARVTLIVPLHPFFGALSAALGSALSGASVTRQLSMFGARLAL</sequence>
<proteinExistence type="predicted"/>
<name>A0A4C1YX19_EUMVA</name>
<comment type="caution">
    <text evidence="1">The sequence shown here is derived from an EMBL/GenBank/DDBJ whole genome shotgun (WGS) entry which is preliminary data.</text>
</comment>